<evidence type="ECO:0000256" key="3">
    <source>
        <dbReference type="ARBA" id="ARBA00023163"/>
    </source>
</evidence>
<feature type="region of interest" description="Disordered" evidence="5">
    <location>
        <begin position="1"/>
        <end position="49"/>
    </location>
</feature>
<feature type="compositionally biased region" description="Polar residues" evidence="5">
    <location>
        <begin position="183"/>
        <end position="200"/>
    </location>
</feature>
<keyword evidence="2" id="KW-0238">DNA-binding</keyword>
<keyword evidence="4" id="KW-0539">Nucleus</keyword>
<dbReference type="Pfam" id="PF00172">
    <property type="entry name" value="Zn_clus"/>
    <property type="match status" value="1"/>
</dbReference>
<name>A0ABR0KE88_9EURO</name>
<feature type="region of interest" description="Disordered" evidence="5">
    <location>
        <begin position="143"/>
        <end position="205"/>
    </location>
</feature>
<sequence length="917" mass="102227">MSYVNTEPQLSIFNGHTYKADDFNGESQSPDPDPEDGQDKKHIKHRRNYQACEPCRERKVKCDLGDVDNPSKGPCKKCARESKECWFRETRKKDAERAAKRQRTGSGNSITRTIQTIPAHSPPVNNGFNFGSNPLSPIRPFAPATPPGAMSAQPSLSDYTTQPRSTPTQFPTRSNPFAARENGTMNPTYSNTANAGSRTTNGDDHVVMPQANSLAESFTNTTDNMSVLVRAATTTEAAVNAGANRQRERALTGNGGEIDLRSLPPPAAEKRQRARLLWSQMRFVRAGWFTADEALQLVEYFYDYLAPMTPVVIQDFSDSSTHRKLLTEEPVLALAILAITSRYYKFRTIAATSRGYYVHEKLWDALRKIVQRLLWGQEQFGGGFTGAGFVPIVQSSTGQITWKGSLRTLGTIEALMLLTDWQPRALHFPPGDDENKLVGAGYALLEDEKPASAGTGNVPYSTWLEPAWRSDRMSWMLLGLAQSLAFELGVFDTRHEHCGGQHGPESECMRRRRIRRLVITYVSQISGRIGIQASLTPKQDVDPTGPDHSTTTDQMQKLWFDIASVMFDANREIFPSRETTARLIDSGEYKAAIERFRPRLEQWLQNFKRAEKNLALKPAMIAVLRMEFEYSRLYVNSLGLQRVVGQMAQQDRSTTNHGLAGKVGPVYDDNKVYIDEVRDAAKVILEQSCYGLGDLKALGYSPVRTFLRTLSALMFSLKLLSLGNEERVVRATFKLLKEMTTRMKEQVVDDVHLSPHTAELVFQLMQDVHGSMVRVPKQGSRGQTRQTSPQPQQPHSSRISYSGLSDQESPDPLGQIPFADYQNQTFMMPPAFDPGNFDTSMFDTNVDPTLSLSGEDWISLPIDNLLSLDSSTVNQGYGGIGPTFGDRDMLSILTGSQLDQSQSNGMPTNFSNFGNGF</sequence>
<keyword evidence="1" id="KW-0805">Transcription regulation</keyword>
<dbReference type="Gene3D" id="4.10.240.10">
    <property type="entry name" value="Zn(2)-C6 fungal-type DNA-binding domain"/>
    <property type="match status" value="1"/>
</dbReference>
<feature type="compositionally biased region" description="Low complexity" evidence="5">
    <location>
        <begin position="783"/>
        <end position="798"/>
    </location>
</feature>
<evidence type="ECO:0000259" key="6">
    <source>
        <dbReference type="PROSITE" id="PS50048"/>
    </source>
</evidence>
<dbReference type="InterPro" id="IPR036864">
    <property type="entry name" value="Zn2-C6_fun-type_DNA-bd_sf"/>
</dbReference>
<dbReference type="SUPFAM" id="SSF57701">
    <property type="entry name" value="Zn2/Cys6 DNA-binding domain"/>
    <property type="match status" value="1"/>
</dbReference>
<dbReference type="CDD" id="cd00067">
    <property type="entry name" value="GAL4"/>
    <property type="match status" value="1"/>
</dbReference>
<feature type="compositionally biased region" description="Polar residues" evidence="5">
    <location>
        <begin position="1"/>
        <end position="14"/>
    </location>
</feature>
<keyword evidence="8" id="KW-1185">Reference proteome</keyword>
<feature type="domain" description="Zn(2)-C6 fungal-type" evidence="6">
    <location>
        <begin position="51"/>
        <end position="87"/>
    </location>
</feature>
<gene>
    <name evidence="7" type="primary">ARO80</name>
    <name evidence="7" type="ORF">LTR24_003677</name>
</gene>
<dbReference type="InterPro" id="IPR052780">
    <property type="entry name" value="AAA_Catabolism_Regulators"/>
</dbReference>
<protein>
    <submittedName>
        <fullName evidence="7">Zinc finger transcriptional activator</fullName>
    </submittedName>
</protein>
<organism evidence="7 8">
    <name type="scientific">Lithohypha guttulata</name>
    <dbReference type="NCBI Taxonomy" id="1690604"/>
    <lineage>
        <taxon>Eukaryota</taxon>
        <taxon>Fungi</taxon>
        <taxon>Dikarya</taxon>
        <taxon>Ascomycota</taxon>
        <taxon>Pezizomycotina</taxon>
        <taxon>Eurotiomycetes</taxon>
        <taxon>Chaetothyriomycetidae</taxon>
        <taxon>Chaetothyriales</taxon>
        <taxon>Trichomeriaceae</taxon>
        <taxon>Lithohypha</taxon>
    </lineage>
</organism>
<dbReference type="Proteomes" id="UP001345013">
    <property type="component" value="Unassembled WGS sequence"/>
</dbReference>
<dbReference type="EMBL" id="JAVRRG010000035">
    <property type="protein sequence ID" value="KAK5094303.1"/>
    <property type="molecule type" value="Genomic_DNA"/>
</dbReference>
<evidence type="ECO:0000313" key="7">
    <source>
        <dbReference type="EMBL" id="KAK5094303.1"/>
    </source>
</evidence>
<dbReference type="PANTHER" id="PTHR31644">
    <property type="entry name" value="TRANSCRIPTIONAL ACTIVATOR ARO80-RELATED"/>
    <property type="match status" value="1"/>
</dbReference>
<reference evidence="7 8" key="1">
    <citation type="submission" date="2023-08" db="EMBL/GenBank/DDBJ databases">
        <title>Black Yeasts Isolated from many extreme environments.</title>
        <authorList>
            <person name="Coleine C."/>
            <person name="Stajich J.E."/>
            <person name="Selbmann L."/>
        </authorList>
    </citation>
    <scope>NUCLEOTIDE SEQUENCE [LARGE SCALE GENOMIC DNA]</scope>
    <source>
        <strain evidence="7 8">CCFEE 5885</strain>
    </source>
</reference>
<feature type="region of interest" description="Disordered" evidence="5">
    <location>
        <begin position="898"/>
        <end position="917"/>
    </location>
</feature>
<dbReference type="PROSITE" id="PS50048">
    <property type="entry name" value="ZN2_CY6_FUNGAL_2"/>
    <property type="match status" value="1"/>
</dbReference>
<proteinExistence type="predicted"/>
<dbReference type="InterPro" id="IPR001138">
    <property type="entry name" value="Zn2Cys6_DnaBD"/>
</dbReference>
<evidence type="ECO:0000256" key="4">
    <source>
        <dbReference type="ARBA" id="ARBA00023242"/>
    </source>
</evidence>
<accession>A0ABR0KE88</accession>
<comment type="caution">
    <text evidence="7">The sequence shown here is derived from an EMBL/GenBank/DDBJ whole genome shotgun (WGS) entry which is preliminary data.</text>
</comment>
<evidence type="ECO:0000256" key="1">
    <source>
        <dbReference type="ARBA" id="ARBA00023015"/>
    </source>
</evidence>
<keyword evidence="3" id="KW-0804">Transcription</keyword>
<dbReference type="PROSITE" id="PS00463">
    <property type="entry name" value="ZN2_CY6_FUNGAL_1"/>
    <property type="match status" value="1"/>
</dbReference>
<dbReference type="PANTHER" id="PTHR31644:SF2">
    <property type="entry name" value="TRANSCRIPTIONAL ACTIVATOR ARO80-RELATED"/>
    <property type="match status" value="1"/>
</dbReference>
<evidence type="ECO:0000256" key="2">
    <source>
        <dbReference type="ARBA" id="ARBA00023125"/>
    </source>
</evidence>
<evidence type="ECO:0000256" key="5">
    <source>
        <dbReference type="SAM" id="MobiDB-lite"/>
    </source>
</evidence>
<feature type="region of interest" description="Disordered" evidence="5">
    <location>
        <begin position="775"/>
        <end position="817"/>
    </location>
</feature>
<dbReference type="SMART" id="SM00066">
    <property type="entry name" value="GAL4"/>
    <property type="match status" value="1"/>
</dbReference>
<feature type="compositionally biased region" description="Polar residues" evidence="5">
    <location>
        <begin position="152"/>
        <end position="175"/>
    </location>
</feature>
<evidence type="ECO:0000313" key="8">
    <source>
        <dbReference type="Proteomes" id="UP001345013"/>
    </source>
</evidence>